<comment type="caution">
    <text evidence="2">The sequence shown here is derived from an EMBL/GenBank/DDBJ whole genome shotgun (WGS) entry which is preliminary data.</text>
</comment>
<feature type="region of interest" description="Disordered" evidence="1">
    <location>
        <begin position="292"/>
        <end position="330"/>
    </location>
</feature>
<feature type="region of interest" description="Disordered" evidence="1">
    <location>
        <begin position="1"/>
        <end position="28"/>
    </location>
</feature>
<dbReference type="RefSeq" id="WP_231440538.1">
    <property type="nucleotide sequence ID" value="NZ_JAJOMB010000004.1"/>
</dbReference>
<organism evidence="2 3">
    <name type="scientific">Kineosporia babensis</name>
    <dbReference type="NCBI Taxonomy" id="499548"/>
    <lineage>
        <taxon>Bacteria</taxon>
        <taxon>Bacillati</taxon>
        <taxon>Actinomycetota</taxon>
        <taxon>Actinomycetes</taxon>
        <taxon>Kineosporiales</taxon>
        <taxon>Kineosporiaceae</taxon>
        <taxon>Kineosporia</taxon>
    </lineage>
</organism>
<accession>A0A9X1SU54</accession>
<evidence type="ECO:0000256" key="1">
    <source>
        <dbReference type="SAM" id="MobiDB-lite"/>
    </source>
</evidence>
<dbReference type="EMBL" id="JAJOMB010000004">
    <property type="protein sequence ID" value="MCD5311365.1"/>
    <property type="molecule type" value="Genomic_DNA"/>
</dbReference>
<protein>
    <submittedName>
        <fullName evidence="2">DUF3761 domain-containing protein</fullName>
    </submittedName>
</protein>
<evidence type="ECO:0000313" key="3">
    <source>
        <dbReference type="Proteomes" id="UP001138997"/>
    </source>
</evidence>
<keyword evidence="3" id="KW-1185">Reference proteome</keyword>
<proteinExistence type="predicted"/>
<gene>
    <name evidence="2" type="ORF">LR394_10675</name>
</gene>
<sequence>MDRDDESVARYRRLNHSAPRRPPQPRQTDLAVTLPETRAFIGRMRLADKKAYAWQLLHAMEEGRALPDPATKQQSAAYKDILELLNWPTSRCGTCQGLAPVAVQDSPAVLCRRCLTLDWVKRAREKAEALAPCTHTRNRPWWLQPDRQQTRELSVVPRQTCAVCLLAGPARMSALRLRLLGAIKFAVPRAGAAVVAASLLFGLVHLLTPTAEGDFPVAASSPEHDLGVQDEAAEPYLGASSSARHPGAGGGSGQDYGPGDTPSFICADGAISYAQHAQGACSHHGGIAGSASIDVHSSSTPAPTPESTPEPTRARSGLEPQSPEGDTEREKLVRARMRSYYRSLSQGSYRDAFRNLSPGQRQSAAAVQPWSERFRGKIYRNFELHSAKPRRRPELVIVSVDEHSDATHGRTVADCRRVTIRFQISWEKGRPYLGSENRTYYRRCSESR</sequence>
<feature type="compositionally biased region" description="Basic residues" evidence="1">
    <location>
        <begin position="10"/>
        <end position="19"/>
    </location>
</feature>
<reference evidence="2" key="1">
    <citation type="submission" date="2021-11" db="EMBL/GenBank/DDBJ databases">
        <title>Streptomyces corallinus and Kineosporia corallina sp. nov., two new coral-derived marine actinobacteria.</title>
        <authorList>
            <person name="Buangrab K."/>
            <person name="Sutthacheep M."/>
            <person name="Yeemin T."/>
            <person name="Harunari E."/>
            <person name="Igarashi Y."/>
            <person name="Sripreechasak P."/>
            <person name="Kanchanasin P."/>
            <person name="Tanasupawat S."/>
            <person name="Phongsopitanun W."/>
        </authorList>
    </citation>
    <scope>NUCLEOTIDE SEQUENCE</scope>
    <source>
        <strain evidence="2">JCM 31032</strain>
    </source>
</reference>
<evidence type="ECO:0000313" key="2">
    <source>
        <dbReference type="EMBL" id="MCD5311365.1"/>
    </source>
</evidence>
<dbReference type="AlphaFoldDB" id="A0A9X1SU54"/>
<dbReference type="Proteomes" id="UP001138997">
    <property type="component" value="Unassembled WGS sequence"/>
</dbReference>
<name>A0A9X1SU54_9ACTN</name>